<feature type="domain" description="ABC transporter" evidence="4">
    <location>
        <begin position="23"/>
        <end position="107"/>
    </location>
</feature>
<sequence length="180" mass="19080">MIEVASGSVVAVVGHDGAPARVARRFYGVGYVPPGRRVFASLTVEENLAVGAYRARKDFGGIYARFPRLQERRAQRAGTLSGGEQQLLVIARALMGAPALLVLEDPSAGLAPPAVEAVARALRGLTVLIAEERLALASAAADRIVLVEGDRIVLDAPREQALADDRLDSAYVDVAKVRRA</sequence>
<dbReference type="InterPro" id="IPR027417">
    <property type="entry name" value="P-loop_NTPase"/>
</dbReference>
<evidence type="ECO:0000256" key="3">
    <source>
        <dbReference type="ARBA" id="ARBA00022970"/>
    </source>
</evidence>
<dbReference type="GO" id="GO:0016887">
    <property type="term" value="F:ATP hydrolysis activity"/>
    <property type="evidence" value="ECO:0007669"/>
    <property type="project" value="InterPro"/>
</dbReference>
<dbReference type="GO" id="GO:0015658">
    <property type="term" value="F:branched-chain amino acid transmembrane transporter activity"/>
    <property type="evidence" value="ECO:0007669"/>
    <property type="project" value="TreeGrafter"/>
</dbReference>
<comment type="similarity">
    <text evidence="1">Belongs to the ABC transporter superfamily.</text>
</comment>
<comment type="caution">
    <text evidence="5">The sequence shown here is derived from an EMBL/GenBank/DDBJ whole genome shotgun (WGS) entry which is preliminary data.</text>
</comment>
<evidence type="ECO:0000313" key="6">
    <source>
        <dbReference type="Proteomes" id="UP001147653"/>
    </source>
</evidence>
<dbReference type="AlphaFoldDB" id="A0A9X3S9G5"/>
<dbReference type="PROSITE" id="PS00211">
    <property type="entry name" value="ABC_TRANSPORTER_1"/>
    <property type="match status" value="1"/>
</dbReference>
<dbReference type="GO" id="GO:0015807">
    <property type="term" value="P:L-amino acid transport"/>
    <property type="evidence" value="ECO:0007669"/>
    <property type="project" value="TreeGrafter"/>
</dbReference>
<dbReference type="InterPro" id="IPR017871">
    <property type="entry name" value="ABC_transporter-like_CS"/>
</dbReference>
<evidence type="ECO:0000259" key="4">
    <source>
        <dbReference type="Pfam" id="PF00005"/>
    </source>
</evidence>
<dbReference type="GO" id="GO:0005524">
    <property type="term" value="F:ATP binding"/>
    <property type="evidence" value="ECO:0007669"/>
    <property type="project" value="UniProtKB-KW"/>
</dbReference>
<dbReference type="RefSeq" id="WP_270027769.1">
    <property type="nucleotide sequence ID" value="NZ_JAPDDP010000052.1"/>
</dbReference>
<proteinExistence type="inferred from homology"/>
<dbReference type="EMBL" id="JAPDDP010000052">
    <property type="protein sequence ID" value="MDA0183379.1"/>
    <property type="molecule type" value="Genomic_DNA"/>
</dbReference>
<gene>
    <name evidence="5" type="ORF">OJ997_23920</name>
</gene>
<keyword evidence="3" id="KW-0029">Amino-acid transport</keyword>
<reference evidence="5" key="1">
    <citation type="submission" date="2022-10" db="EMBL/GenBank/DDBJ databases">
        <title>The WGS of Solirubrobacter phytolaccae KCTC 29190.</title>
        <authorList>
            <person name="Jiang Z."/>
        </authorList>
    </citation>
    <scope>NUCLEOTIDE SEQUENCE</scope>
    <source>
        <strain evidence="5">KCTC 29190</strain>
    </source>
</reference>
<evidence type="ECO:0000256" key="2">
    <source>
        <dbReference type="ARBA" id="ARBA00022448"/>
    </source>
</evidence>
<dbReference type="Gene3D" id="3.40.50.300">
    <property type="entry name" value="P-loop containing nucleotide triphosphate hydrolases"/>
    <property type="match status" value="1"/>
</dbReference>
<keyword evidence="5" id="KW-0547">Nucleotide-binding</keyword>
<dbReference type="PANTHER" id="PTHR43820">
    <property type="entry name" value="HIGH-AFFINITY BRANCHED-CHAIN AMINO ACID TRANSPORT ATP-BINDING PROTEIN LIVF"/>
    <property type="match status" value="1"/>
</dbReference>
<dbReference type="Proteomes" id="UP001147653">
    <property type="component" value="Unassembled WGS sequence"/>
</dbReference>
<keyword evidence="2" id="KW-0813">Transport</keyword>
<organism evidence="5 6">
    <name type="scientific">Solirubrobacter phytolaccae</name>
    <dbReference type="NCBI Taxonomy" id="1404360"/>
    <lineage>
        <taxon>Bacteria</taxon>
        <taxon>Bacillati</taxon>
        <taxon>Actinomycetota</taxon>
        <taxon>Thermoleophilia</taxon>
        <taxon>Solirubrobacterales</taxon>
        <taxon>Solirubrobacteraceae</taxon>
        <taxon>Solirubrobacter</taxon>
    </lineage>
</organism>
<accession>A0A9X3S9G5</accession>
<dbReference type="PANTHER" id="PTHR43820:SF4">
    <property type="entry name" value="HIGH-AFFINITY BRANCHED-CHAIN AMINO ACID TRANSPORT ATP-BINDING PROTEIN LIVF"/>
    <property type="match status" value="1"/>
</dbReference>
<evidence type="ECO:0000313" key="5">
    <source>
        <dbReference type="EMBL" id="MDA0183379.1"/>
    </source>
</evidence>
<keyword evidence="5" id="KW-0067">ATP-binding</keyword>
<dbReference type="SUPFAM" id="SSF52540">
    <property type="entry name" value="P-loop containing nucleoside triphosphate hydrolases"/>
    <property type="match status" value="1"/>
</dbReference>
<protein>
    <submittedName>
        <fullName evidence="5">ATP-binding cassette domain-containing protein</fullName>
    </submittedName>
</protein>
<dbReference type="InterPro" id="IPR003439">
    <property type="entry name" value="ABC_transporter-like_ATP-bd"/>
</dbReference>
<dbReference type="InterPro" id="IPR052156">
    <property type="entry name" value="BCAA_Transport_ATP-bd_LivF"/>
</dbReference>
<keyword evidence="6" id="KW-1185">Reference proteome</keyword>
<dbReference type="Pfam" id="PF00005">
    <property type="entry name" value="ABC_tran"/>
    <property type="match status" value="1"/>
</dbReference>
<evidence type="ECO:0000256" key="1">
    <source>
        <dbReference type="ARBA" id="ARBA00005417"/>
    </source>
</evidence>
<name>A0A9X3S9G5_9ACTN</name>